<protein>
    <submittedName>
        <fullName evidence="7">OmpA family protein</fullName>
    </submittedName>
</protein>
<evidence type="ECO:0000256" key="1">
    <source>
        <dbReference type="ARBA" id="ARBA00004442"/>
    </source>
</evidence>
<dbReference type="PRINTS" id="PR01021">
    <property type="entry name" value="OMPADOMAIN"/>
</dbReference>
<comment type="caution">
    <text evidence="7">The sequence shown here is derived from an EMBL/GenBank/DDBJ whole genome shotgun (WGS) entry which is preliminary data.</text>
</comment>
<reference evidence="7" key="1">
    <citation type="submission" date="2020-09" db="EMBL/GenBank/DDBJ databases">
        <authorList>
            <person name="Palma L."/>
            <person name="Caballero P."/>
            <person name="Berry C."/>
            <person name="Del Valle E."/>
        </authorList>
    </citation>
    <scope>NUCLEOTIDE SEQUENCE</scope>
    <source>
        <strain evidence="7">M</strain>
    </source>
</reference>
<dbReference type="Proteomes" id="UP001193920">
    <property type="component" value="Unassembled WGS sequence"/>
</dbReference>
<evidence type="ECO:0000259" key="6">
    <source>
        <dbReference type="PROSITE" id="PS51123"/>
    </source>
</evidence>
<evidence type="ECO:0000256" key="5">
    <source>
        <dbReference type="SAM" id="Phobius"/>
    </source>
</evidence>
<feature type="transmembrane region" description="Helical" evidence="5">
    <location>
        <begin position="33"/>
        <end position="50"/>
    </location>
</feature>
<keyword evidence="2 3" id="KW-0472">Membrane</keyword>
<dbReference type="PANTHER" id="PTHR30329">
    <property type="entry name" value="STATOR ELEMENT OF FLAGELLAR MOTOR COMPLEX"/>
    <property type="match status" value="1"/>
</dbReference>
<keyword evidence="5" id="KW-1133">Transmembrane helix</keyword>
<dbReference type="SUPFAM" id="SSF103088">
    <property type="entry name" value="OmpA-like"/>
    <property type="match status" value="1"/>
</dbReference>
<keyword evidence="5" id="KW-0812">Transmembrane</keyword>
<dbReference type="AlphaFoldDB" id="A0AAW3YZW6"/>
<dbReference type="GO" id="GO:0009279">
    <property type="term" value="C:cell outer membrane"/>
    <property type="evidence" value="ECO:0007669"/>
    <property type="project" value="UniProtKB-SubCell"/>
</dbReference>
<feature type="region of interest" description="Disordered" evidence="4">
    <location>
        <begin position="562"/>
        <end position="583"/>
    </location>
</feature>
<dbReference type="InterPro" id="IPR006665">
    <property type="entry name" value="OmpA-like"/>
</dbReference>
<feature type="transmembrane region" description="Helical" evidence="5">
    <location>
        <begin position="327"/>
        <end position="348"/>
    </location>
</feature>
<dbReference type="InterPro" id="IPR036737">
    <property type="entry name" value="OmpA-like_sf"/>
</dbReference>
<comment type="subcellular location">
    <subcellularLocation>
        <location evidence="1">Cell outer membrane</location>
    </subcellularLocation>
</comment>
<accession>A0AAW3YZW6</accession>
<proteinExistence type="predicted"/>
<dbReference type="InterPro" id="IPR006664">
    <property type="entry name" value="OMP_bac"/>
</dbReference>
<dbReference type="Pfam" id="PF00691">
    <property type="entry name" value="OmpA"/>
    <property type="match status" value="1"/>
</dbReference>
<dbReference type="PROSITE" id="PS51123">
    <property type="entry name" value="OMPA_2"/>
    <property type="match status" value="1"/>
</dbReference>
<evidence type="ECO:0000256" key="4">
    <source>
        <dbReference type="SAM" id="MobiDB-lite"/>
    </source>
</evidence>
<dbReference type="RefSeq" id="WP_323869589.1">
    <property type="nucleotide sequence ID" value="NZ_JACXBF010000470.1"/>
</dbReference>
<feature type="domain" description="OmpA-like" evidence="6">
    <location>
        <begin position="441"/>
        <end position="559"/>
    </location>
</feature>
<name>A0AAW3YZW6_9GAMM</name>
<dbReference type="Gene3D" id="3.30.1330.60">
    <property type="entry name" value="OmpA-like domain"/>
    <property type="match status" value="1"/>
</dbReference>
<evidence type="ECO:0000256" key="2">
    <source>
        <dbReference type="ARBA" id="ARBA00023136"/>
    </source>
</evidence>
<dbReference type="PANTHER" id="PTHR30329:SF20">
    <property type="entry name" value="EXPORTED PROTEIN"/>
    <property type="match status" value="1"/>
</dbReference>
<dbReference type="EMBL" id="JACXBF010000470">
    <property type="protein sequence ID" value="MBD2802322.1"/>
    <property type="molecule type" value="Genomic_DNA"/>
</dbReference>
<reference evidence="7" key="2">
    <citation type="journal article" date="2024" name="Toxins">
        <title>Genome Sequence Analysis of Native Xenorhabdus Strains Isolated from Entomopathogenic Nematodes in Argentina.</title>
        <authorList>
            <person name="Palma L."/>
            <person name="Frizzo L."/>
            <person name="Kaiser S."/>
            <person name="Berry C."/>
            <person name="Caballero P."/>
            <person name="Bode H.B."/>
            <person name="Del Valle E.E."/>
        </authorList>
    </citation>
    <scope>NUCLEOTIDE SEQUENCE</scope>
    <source>
        <strain evidence="7">M</strain>
    </source>
</reference>
<gene>
    <name evidence="7" type="ORF">ID854_18215</name>
</gene>
<dbReference type="InterPro" id="IPR050330">
    <property type="entry name" value="Bact_OuterMem_StrucFunc"/>
</dbReference>
<evidence type="ECO:0000256" key="3">
    <source>
        <dbReference type="PROSITE-ProRule" id="PRU00473"/>
    </source>
</evidence>
<dbReference type="CDD" id="cd07185">
    <property type="entry name" value="OmpA_C-like"/>
    <property type="match status" value="1"/>
</dbReference>
<sequence>MRILFKQGLCLLAVLLAGLLIWGFWHLGTGMRLLLTLVTLAIVGGLIFRWRSQVKQYQEQHTSLSELTLPAEDFRGALVLVCGHSQDLFSQGVSHRETLQGWYISTPEPKAFVHTVQHIAENASGLLANLSVMFSVAPEKLHDQDKLQQSVLEWRRALGESRQWIGHVPPFWVCSHLNPLIKPDTSSSQASSTWFTLHDAATGFQVRGTTQTTQSLSAWSVSEKGKHLSHSSEVLWLDQFVQWLNKQFLPLLVLPQPGTPSLTPCAVALAFAPVKAVSNNLWLQQLSGTTTLGVPSAADTDNAAPLPFPDVLLTQLPRHSRLTTIEVYTGIAGVIGGVFLLLALLASYSNNKRLLTQIQDDLVLFHRLEGEPVEPKMQAWNRLKDDANLLSEWHRKGEPVSHSLGLYQGQRMLPPVQDAIASWAPPLPPEPKPEPEPIVEPTPQTVSLDSLALFGVGKSALKPDANKVLISALVQIKGQSGHQIVISGYTDNTGNSAFNQRLSLKRAEAVRDWMLQNSDIPAACFRVQGYGSDHPVASNDTEAGRAANRRVEIRLVPQANGCQAPASLSSPELGEELNHVMEK</sequence>
<evidence type="ECO:0000313" key="7">
    <source>
        <dbReference type="EMBL" id="MBD2802322.1"/>
    </source>
</evidence>
<organism evidence="7">
    <name type="scientific">Xenorhabdus szentirmaii</name>
    <dbReference type="NCBI Taxonomy" id="290112"/>
    <lineage>
        <taxon>Bacteria</taxon>
        <taxon>Pseudomonadati</taxon>
        <taxon>Pseudomonadota</taxon>
        <taxon>Gammaproteobacteria</taxon>
        <taxon>Enterobacterales</taxon>
        <taxon>Morganellaceae</taxon>
        <taxon>Xenorhabdus</taxon>
    </lineage>
</organism>